<evidence type="ECO:0000313" key="6">
    <source>
        <dbReference type="Proteomes" id="UP000015241"/>
    </source>
</evidence>
<feature type="signal peptide" evidence="3">
    <location>
        <begin position="1"/>
        <end position="17"/>
    </location>
</feature>
<evidence type="ECO:0000313" key="5">
    <source>
        <dbReference type="EMBL" id="EPT03449.1"/>
    </source>
</evidence>
<proteinExistence type="predicted"/>
<feature type="domain" description="Yeast cell wall synthesis Kre9/Knh1-like N-terminal" evidence="4">
    <location>
        <begin position="24"/>
        <end position="108"/>
    </location>
</feature>
<dbReference type="Proteomes" id="UP000015241">
    <property type="component" value="Unassembled WGS sequence"/>
</dbReference>
<dbReference type="InParanoid" id="S8EJF5"/>
<evidence type="ECO:0000256" key="1">
    <source>
        <dbReference type="ARBA" id="ARBA00022729"/>
    </source>
</evidence>
<dbReference type="eggNOG" id="ENOG502SQE3">
    <property type="taxonomic scope" value="Eukaryota"/>
</dbReference>
<feature type="compositionally biased region" description="Low complexity" evidence="2">
    <location>
        <begin position="118"/>
        <end position="166"/>
    </location>
</feature>
<dbReference type="InterPro" id="IPR052479">
    <property type="entry name" value="GPI-anchor_Adhesion_Reg"/>
</dbReference>
<keyword evidence="1 3" id="KW-0732">Signal</keyword>
<dbReference type="PANTHER" id="PTHR35185">
    <property type="entry name" value="SERINE/THREONINE-RICH PROTEIN ADG2-RELATED"/>
    <property type="match status" value="1"/>
</dbReference>
<dbReference type="InterPro" id="IPR018466">
    <property type="entry name" value="Kre9/Knh1-like_N"/>
</dbReference>
<feature type="chain" id="PRO_5004550350" description="Yeast cell wall synthesis Kre9/Knh1-like N-terminal domain-containing protein" evidence="3">
    <location>
        <begin position="18"/>
        <end position="201"/>
    </location>
</feature>
<evidence type="ECO:0000259" key="4">
    <source>
        <dbReference type="Pfam" id="PF10342"/>
    </source>
</evidence>
<evidence type="ECO:0000256" key="2">
    <source>
        <dbReference type="SAM" id="MobiDB-lite"/>
    </source>
</evidence>
<dbReference type="HOGENOM" id="CLU_107694_0_0_1"/>
<sequence length="201" mass="19771">MFPAISALVALAPFAAAFVLETPTNWQTSSTANISWSTSAGDPSSFSFELVNPEIFHNSYAIGSNIQASQQFFSFEMPTVDIGAGYYLEAVNVTNIGDVYARSGEFSIAAAASTSSSSASSTASSASSSGASSGTSSVSATSSGSSTSASSASTVGSSSTSAGAAAETSNNTFNGASRFDINLGSIAVAAIGAVAGAIVAL</sequence>
<dbReference type="Pfam" id="PF10342">
    <property type="entry name" value="Kre9_KNH"/>
    <property type="match status" value="1"/>
</dbReference>
<feature type="region of interest" description="Disordered" evidence="2">
    <location>
        <begin position="118"/>
        <end position="167"/>
    </location>
</feature>
<reference evidence="5 6" key="1">
    <citation type="journal article" date="2012" name="Science">
        <title>The Paleozoic origin of enzymatic lignin decomposition reconstructed from 31 fungal genomes.</title>
        <authorList>
            <person name="Floudas D."/>
            <person name="Binder M."/>
            <person name="Riley R."/>
            <person name="Barry K."/>
            <person name="Blanchette R.A."/>
            <person name="Henrissat B."/>
            <person name="Martinez A.T."/>
            <person name="Otillar R."/>
            <person name="Spatafora J.W."/>
            <person name="Yadav J.S."/>
            <person name="Aerts A."/>
            <person name="Benoit I."/>
            <person name="Boyd A."/>
            <person name="Carlson A."/>
            <person name="Copeland A."/>
            <person name="Coutinho P.M."/>
            <person name="de Vries R.P."/>
            <person name="Ferreira P."/>
            <person name="Findley K."/>
            <person name="Foster B."/>
            <person name="Gaskell J."/>
            <person name="Glotzer D."/>
            <person name="Gorecki P."/>
            <person name="Heitman J."/>
            <person name="Hesse C."/>
            <person name="Hori C."/>
            <person name="Igarashi K."/>
            <person name="Jurgens J.A."/>
            <person name="Kallen N."/>
            <person name="Kersten P."/>
            <person name="Kohler A."/>
            <person name="Kuees U."/>
            <person name="Kumar T.K.A."/>
            <person name="Kuo A."/>
            <person name="LaButti K."/>
            <person name="Larrondo L.F."/>
            <person name="Lindquist E."/>
            <person name="Ling A."/>
            <person name="Lombard V."/>
            <person name="Lucas S."/>
            <person name="Lundell T."/>
            <person name="Martin R."/>
            <person name="McLaughlin D.J."/>
            <person name="Morgenstern I."/>
            <person name="Morin E."/>
            <person name="Murat C."/>
            <person name="Nagy L.G."/>
            <person name="Nolan M."/>
            <person name="Ohm R.A."/>
            <person name="Patyshakuliyeva A."/>
            <person name="Rokas A."/>
            <person name="Ruiz-Duenas F.J."/>
            <person name="Sabat G."/>
            <person name="Salamov A."/>
            <person name="Samejima M."/>
            <person name="Schmutz J."/>
            <person name="Slot J.C."/>
            <person name="St John F."/>
            <person name="Stenlid J."/>
            <person name="Sun H."/>
            <person name="Sun S."/>
            <person name="Syed K."/>
            <person name="Tsang A."/>
            <person name="Wiebenga A."/>
            <person name="Young D."/>
            <person name="Pisabarro A."/>
            <person name="Eastwood D.C."/>
            <person name="Martin F."/>
            <person name="Cullen D."/>
            <person name="Grigoriev I.V."/>
            <person name="Hibbett D.S."/>
        </authorList>
    </citation>
    <scope>NUCLEOTIDE SEQUENCE</scope>
    <source>
        <strain evidence="6">FP-58527</strain>
    </source>
</reference>
<protein>
    <recommendedName>
        <fullName evidence="4">Yeast cell wall synthesis Kre9/Knh1-like N-terminal domain-containing protein</fullName>
    </recommendedName>
</protein>
<organism evidence="5 6">
    <name type="scientific">Fomitopsis schrenkii</name>
    <name type="common">Brown rot fungus</name>
    <dbReference type="NCBI Taxonomy" id="2126942"/>
    <lineage>
        <taxon>Eukaryota</taxon>
        <taxon>Fungi</taxon>
        <taxon>Dikarya</taxon>
        <taxon>Basidiomycota</taxon>
        <taxon>Agaricomycotina</taxon>
        <taxon>Agaricomycetes</taxon>
        <taxon>Polyporales</taxon>
        <taxon>Fomitopsis</taxon>
    </lineage>
</organism>
<dbReference type="AlphaFoldDB" id="S8EJF5"/>
<evidence type="ECO:0000256" key="3">
    <source>
        <dbReference type="SAM" id="SignalP"/>
    </source>
</evidence>
<dbReference type="OrthoDB" id="5420143at2759"/>
<gene>
    <name evidence="5" type="ORF">FOMPIDRAFT_1028722</name>
</gene>
<dbReference type="EMBL" id="KE504130">
    <property type="protein sequence ID" value="EPT03449.1"/>
    <property type="molecule type" value="Genomic_DNA"/>
</dbReference>
<name>S8EJF5_FOMSC</name>
<dbReference type="PANTHER" id="PTHR35185:SF1">
    <property type="entry name" value="UPF0619 GPI-ANCHORED MEMBRANE PROTEIN C1322.10"/>
    <property type="match status" value="1"/>
</dbReference>
<accession>S8EJF5</accession>
<keyword evidence="6" id="KW-1185">Reference proteome</keyword>